<dbReference type="Pfam" id="PF04892">
    <property type="entry name" value="VanZ"/>
    <property type="match status" value="1"/>
</dbReference>
<dbReference type="RefSeq" id="WP_175374650.1">
    <property type="nucleotide sequence ID" value="NZ_JABWCS010000221.1"/>
</dbReference>
<dbReference type="InterPro" id="IPR021192">
    <property type="entry name" value="UCP031578_Vanz/RDD"/>
</dbReference>
<comment type="caution">
    <text evidence="8">The sequence shown here is derived from an EMBL/GenBank/DDBJ whole genome shotgun (WGS) entry which is preliminary data.</text>
</comment>
<dbReference type="Pfam" id="PF06271">
    <property type="entry name" value="RDD"/>
    <property type="match status" value="1"/>
</dbReference>
<feature type="domain" description="VanZ-like" evidence="6">
    <location>
        <begin position="50"/>
        <end position="190"/>
    </location>
</feature>
<evidence type="ECO:0000256" key="1">
    <source>
        <dbReference type="ARBA" id="ARBA00004141"/>
    </source>
</evidence>
<feature type="transmembrane region" description="Helical" evidence="5">
    <location>
        <begin position="141"/>
        <end position="164"/>
    </location>
</feature>
<keyword evidence="4 5" id="KW-0472">Membrane</keyword>
<dbReference type="GO" id="GO:0016020">
    <property type="term" value="C:membrane"/>
    <property type="evidence" value="ECO:0007669"/>
    <property type="project" value="UniProtKB-SubCell"/>
</dbReference>
<comment type="subcellular location">
    <subcellularLocation>
        <location evidence="1">Membrane</location>
        <topology evidence="1">Multi-pass membrane protein</topology>
    </subcellularLocation>
</comment>
<evidence type="ECO:0000256" key="4">
    <source>
        <dbReference type="ARBA" id="ARBA00023136"/>
    </source>
</evidence>
<feature type="transmembrane region" description="Helical" evidence="5">
    <location>
        <begin position="112"/>
        <end position="134"/>
    </location>
</feature>
<proteinExistence type="predicted"/>
<keyword evidence="3 5" id="KW-1133">Transmembrane helix</keyword>
<dbReference type="PANTHER" id="PTHR36834">
    <property type="entry name" value="MEMBRANE PROTEIN-RELATED"/>
    <property type="match status" value="1"/>
</dbReference>
<evidence type="ECO:0000256" key="3">
    <source>
        <dbReference type="ARBA" id="ARBA00022989"/>
    </source>
</evidence>
<name>A0A850EXF9_9BACL</name>
<reference evidence="8" key="1">
    <citation type="submission" date="2020-06" db="EMBL/GenBank/DDBJ databases">
        <title>Paenibacillus sp. nov., isolated from soil.</title>
        <authorList>
            <person name="Seo Y.L."/>
        </authorList>
    </citation>
    <scope>NUCLEOTIDE SEQUENCE [LARGE SCALE GENOMIC DNA]</scope>
    <source>
        <strain evidence="8">JW14</strain>
    </source>
</reference>
<evidence type="ECO:0000313" key="9">
    <source>
        <dbReference type="Proteomes" id="UP000564806"/>
    </source>
</evidence>
<evidence type="ECO:0000256" key="5">
    <source>
        <dbReference type="SAM" id="Phobius"/>
    </source>
</evidence>
<gene>
    <name evidence="8" type="ORF">HPT30_28645</name>
</gene>
<sequence>MFQSYLFPISYAFMTFPIAALFFTLPFMIVQYRRHGYIHKVRALMLYLLLLYLMNAFYLVLLPLPASRHNLPPTGNSIQSIPFQFVQDIMQSFRAGSADAPKSYWSILSEPAFLQVLFNALLTVPFGMFLNYYFRTRWVVCLMLSFSLSLFFEVTQITGIYGFYDHPYRVFDVDDLMANTLGGILGFRAASWISGLLPKIEQLDAEANLVDKRVTFLRRSIAFMMDIGVVFLFYLALRFLYVPGAYWIATGVYYILLPWLTNGRTVGKWVVRIHLQGLNGAKISLWGLLKRYGVLYWAFFGLQVLLLEPKVVDLLSSAWYLRLQGLFLLVDLLFFIHLIIRVFKKDSLLFYESISGTIHAISWPEKIGSQTEDIPPVSVN</sequence>
<protein>
    <submittedName>
        <fullName evidence="8">VanZ family protein</fullName>
    </submittedName>
</protein>
<keyword evidence="2 5" id="KW-0812">Transmembrane</keyword>
<feature type="transmembrane region" description="Helical" evidence="5">
    <location>
        <begin position="44"/>
        <end position="64"/>
    </location>
</feature>
<dbReference type="EMBL" id="JABWCS010000221">
    <property type="protein sequence ID" value="NUU64329.1"/>
    <property type="molecule type" value="Genomic_DNA"/>
</dbReference>
<feature type="transmembrane region" description="Helical" evidence="5">
    <location>
        <begin position="221"/>
        <end position="241"/>
    </location>
</feature>
<evidence type="ECO:0000256" key="2">
    <source>
        <dbReference type="ARBA" id="ARBA00022692"/>
    </source>
</evidence>
<dbReference type="InterPro" id="IPR006976">
    <property type="entry name" value="VanZ-like"/>
</dbReference>
<evidence type="ECO:0000259" key="6">
    <source>
        <dbReference type="Pfam" id="PF04892"/>
    </source>
</evidence>
<feature type="transmembrane region" description="Helical" evidence="5">
    <location>
        <begin position="176"/>
        <end position="200"/>
    </location>
</feature>
<dbReference type="InterPro" id="IPR010432">
    <property type="entry name" value="RDD"/>
</dbReference>
<dbReference type="PANTHER" id="PTHR36834:SF1">
    <property type="entry name" value="INTEGRAL MEMBRANE PROTEIN"/>
    <property type="match status" value="1"/>
</dbReference>
<keyword evidence="9" id="KW-1185">Reference proteome</keyword>
<evidence type="ECO:0000259" key="7">
    <source>
        <dbReference type="Pfam" id="PF06271"/>
    </source>
</evidence>
<feature type="transmembrane region" description="Helical" evidence="5">
    <location>
        <begin position="319"/>
        <end position="340"/>
    </location>
</feature>
<feature type="transmembrane region" description="Helical" evidence="5">
    <location>
        <begin position="288"/>
        <end position="307"/>
    </location>
</feature>
<dbReference type="AlphaFoldDB" id="A0A850EXF9"/>
<dbReference type="PIRSF" id="PIRSF031578">
    <property type="entry name" value="Uncharacterised_Vanz_RDD-cont"/>
    <property type="match status" value="1"/>
</dbReference>
<dbReference type="InterPro" id="IPR053150">
    <property type="entry name" value="Teicoplanin_resist-assoc"/>
</dbReference>
<feature type="transmembrane region" description="Helical" evidence="5">
    <location>
        <begin position="247"/>
        <end position="267"/>
    </location>
</feature>
<evidence type="ECO:0000313" key="8">
    <source>
        <dbReference type="EMBL" id="NUU64329.1"/>
    </source>
</evidence>
<feature type="domain" description="RDD" evidence="7">
    <location>
        <begin position="215"/>
        <end position="345"/>
    </location>
</feature>
<organism evidence="8 9">
    <name type="scientific">Paenibacillus agri</name>
    <dbReference type="NCBI Taxonomy" id="2744309"/>
    <lineage>
        <taxon>Bacteria</taxon>
        <taxon>Bacillati</taxon>
        <taxon>Bacillota</taxon>
        <taxon>Bacilli</taxon>
        <taxon>Bacillales</taxon>
        <taxon>Paenibacillaceae</taxon>
        <taxon>Paenibacillus</taxon>
    </lineage>
</organism>
<accession>A0A850EXF9</accession>
<feature type="transmembrane region" description="Helical" evidence="5">
    <location>
        <begin position="6"/>
        <end position="32"/>
    </location>
</feature>
<dbReference type="Proteomes" id="UP000564806">
    <property type="component" value="Unassembled WGS sequence"/>
</dbReference>